<evidence type="ECO:0000313" key="3">
    <source>
        <dbReference type="Proteomes" id="UP000596742"/>
    </source>
</evidence>
<dbReference type="PROSITE" id="PS50041">
    <property type="entry name" value="C_TYPE_LECTIN_2"/>
    <property type="match status" value="1"/>
</dbReference>
<dbReference type="SUPFAM" id="SSF56436">
    <property type="entry name" value="C-type lectin-like"/>
    <property type="match status" value="1"/>
</dbReference>
<proteinExistence type="predicted"/>
<dbReference type="InterPro" id="IPR001304">
    <property type="entry name" value="C-type_lectin-like"/>
</dbReference>
<dbReference type="OrthoDB" id="6146370at2759"/>
<reference evidence="2" key="1">
    <citation type="submission" date="2018-11" db="EMBL/GenBank/DDBJ databases">
        <authorList>
            <person name="Alioto T."/>
            <person name="Alioto T."/>
        </authorList>
    </citation>
    <scope>NUCLEOTIDE SEQUENCE</scope>
</reference>
<dbReference type="Pfam" id="PF00059">
    <property type="entry name" value="Lectin_C"/>
    <property type="match status" value="1"/>
</dbReference>
<evidence type="ECO:0000259" key="1">
    <source>
        <dbReference type="PROSITE" id="PS50041"/>
    </source>
</evidence>
<dbReference type="Gene3D" id="3.10.100.10">
    <property type="entry name" value="Mannose-Binding Protein A, subunit A"/>
    <property type="match status" value="1"/>
</dbReference>
<dbReference type="InterPro" id="IPR016186">
    <property type="entry name" value="C-type_lectin-like/link_sf"/>
</dbReference>
<comment type="caution">
    <text evidence="2">The sequence shown here is derived from an EMBL/GenBank/DDBJ whole genome shotgun (WGS) entry which is preliminary data.</text>
</comment>
<dbReference type="AlphaFoldDB" id="A0A8B6GQV3"/>
<name>A0A8B6GQV3_MYTGA</name>
<evidence type="ECO:0000313" key="2">
    <source>
        <dbReference type="EMBL" id="VDI67712.1"/>
    </source>
</evidence>
<keyword evidence="3" id="KW-1185">Reference proteome</keyword>
<dbReference type="EMBL" id="UYJE01008838">
    <property type="protein sequence ID" value="VDI67712.1"/>
    <property type="molecule type" value="Genomic_DNA"/>
</dbReference>
<accession>A0A8B6GQV3</accession>
<sequence>MLSLTFKQGQTHIVLNNEDNTYDESRQWCHDNHMDMIMIKTKSDYDEVNNTLTSESTDTSFQFWIGLKWDTDRDRFYWRDNTVLTWANWCTGGTEPGGMSSSSGEYNSGENCVRLDHRQDQSWCFATKRCNTVYKTMCVGCK</sequence>
<feature type="domain" description="C-type lectin" evidence="1">
    <location>
        <begin position="7"/>
        <end position="139"/>
    </location>
</feature>
<organism evidence="2 3">
    <name type="scientific">Mytilus galloprovincialis</name>
    <name type="common">Mediterranean mussel</name>
    <dbReference type="NCBI Taxonomy" id="29158"/>
    <lineage>
        <taxon>Eukaryota</taxon>
        <taxon>Metazoa</taxon>
        <taxon>Spiralia</taxon>
        <taxon>Lophotrochozoa</taxon>
        <taxon>Mollusca</taxon>
        <taxon>Bivalvia</taxon>
        <taxon>Autobranchia</taxon>
        <taxon>Pteriomorphia</taxon>
        <taxon>Mytilida</taxon>
        <taxon>Mytiloidea</taxon>
        <taxon>Mytilidae</taxon>
        <taxon>Mytilinae</taxon>
        <taxon>Mytilus</taxon>
    </lineage>
</organism>
<gene>
    <name evidence="2" type="ORF">MGAL_10B019492</name>
</gene>
<dbReference type="InterPro" id="IPR016187">
    <property type="entry name" value="CTDL_fold"/>
</dbReference>
<dbReference type="Proteomes" id="UP000596742">
    <property type="component" value="Unassembled WGS sequence"/>
</dbReference>
<protein>
    <recommendedName>
        <fullName evidence="1">C-type lectin domain-containing protein</fullName>
    </recommendedName>
</protein>
<dbReference type="CDD" id="cd00037">
    <property type="entry name" value="CLECT"/>
    <property type="match status" value="1"/>
</dbReference>